<evidence type="ECO:0000313" key="9">
    <source>
        <dbReference type="Proteomes" id="UP000281028"/>
    </source>
</evidence>
<dbReference type="OrthoDB" id="9784297at2"/>
<dbReference type="InterPro" id="IPR041685">
    <property type="entry name" value="AAA_GajA/Old/RecF-like"/>
</dbReference>
<dbReference type="SUPFAM" id="SSF52540">
    <property type="entry name" value="P-loop containing nucleoside triphosphate hydrolases"/>
    <property type="match status" value="1"/>
</dbReference>
<dbReference type="InterPro" id="IPR027417">
    <property type="entry name" value="P-loop_NTPase"/>
</dbReference>
<evidence type="ECO:0000313" key="8">
    <source>
        <dbReference type="EMBL" id="NSL85316.1"/>
    </source>
</evidence>
<name>A0A433WK54_9BACT</name>
<dbReference type="SMART" id="SM00382">
    <property type="entry name" value="AAA"/>
    <property type="match status" value="1"/>
</dbReference>
<organism evidence="8 9">
    <name type="scientific">Chitinophaga solisilvae</name>
    <dbReference type="NCBI Taxonomy" id="1233460"/>
    <lineage>
        <taxon>Bacteria</taxon>
        <taxon>Pseudomonadati</taxon>
        <taxon>Bacteroidota</taxon>
        <taxon>Chitinophagia</taxon>
        <taxon>Chitinophagales</taxon>
        <taxon>Chitinophagaceae</taxon>
        <taxon>Chitinophaga</taxon>
    </lineage>
</organism>
<dbReference type="InterPro" id="IPR038729">
    <property type="entry name" value="Rad50/SbcC_AAA"/>
</dbReference>
<keyword evidence="3" id="KW-1003">Cell membrane</keyword>
<evidence type="ECO:0000256" key="2">
    <source>
        <dbReference type="ARBA" id="ARBA00022448"/>
    </source>
</evidence>
<keyword evidence="6" id="KW-0406">Ion transport</keyword>
<keyword evidence="4" id="KW-0410">Iron transport</keyword>
<proteinExistence type="predicted"/>
<dbReference type="GO" id="GO:0006302">
    <property type="term" value="P:double-strand break repair"/>
    <property type="evidence" value="ECO:0007669"/>
    <property type="project" value="InterPro"/>
</dbReference>
<dbReference type="Pfam" id="PF13175">
    <property type="entry name" value="AAA_15"/>
    <property type="match status" value="1"/>
</dbReference>
<dbReference type="InterPro" id="IPR003593">
    <property type="entry name" value="AAA+_ATPase"/>
</dbReference>
<dbReference type="AlphaFoldDB" id="A0A433WK54"/>
<sequence length="243" mass="27618">MLTSKGLTEMIFNREKITSPGEYPFNIPALRRLSSLKFHPKVTYLSGENGMGKSTLIEALAVACGFNPEGGSIHFNFSTHPSHSVLHQYIRLVRGASRPKNGYFLRSESFFNVATNIDQMEDPLLLNSYGGKSLHEQSHGEAFWALFMNRFSGNGLYILDEPEAALSPTRQMAMLTRMHELVQQQSQFIIATHSPIIMAYPDALIYELTETGIRKTSYTETENYRVSHQFINNYEQMLKILLE</sequence>
<accession>A0A433WK54</accession>
<gene>
    <name evidence="8" type="ORF">ECE50_000630</name>
</gene>
<dbReference type="Gene3D" id="3.40.50.300">
    <property type="entry name" value="P-loop containing nucleotide triphosphate hydrolases"/>
    <property type="match status" value="2"/>
</dbReference>
<keyword evidence="7" id="KW-0472">Membrane</keyword>
<evidence type="ECO:0000256" key="4">
    <source>
        <dbReference type="ARBA" id="ARBA00022496"/>
    </source>
</evidence>
<evidence type="ECO:0000256" key="7">
    <source>
        <dbReference type="ARBA" id="ARBA00023136"/>
    </source>
</evidence>
<comment type="subcellular location">
    <subcellularLocation>
        <location evidence="1">Cell membrane</location>
        <topology evidence="1">Peripheral membrane protein</topology>
    </subcellularLocation>
</comment>
<evidence type="ECO:0000256" key="1">
    <source>
        <dbReference type="ARBA" id="ARBA00004202"/>
    </source>
</evidence>
<dbReference type="EMBL" id="RIAR02000001">
    <property type="protein sequence ID" value="NSL85316.1"/>
    <property type="molecule type" value="Genomic_DNA"/>
</dbReference>
<dbReference type="PANTHER" id="PTHR42771:SF2">
    <property type="entry name" value="IRON(3+)-HYDROXAMATE IMPORT ATP-BINDING PROTEIN FHUC"/>
    <property type="match status" value="1"/>
</dbReference>
<evidence type="ECO:0000256" key="5">
    <source>
        <dbReference type="ARBA" id="ARBA00023004"/>
    </source>
</evidence>
<dbReference type="Proteomes" id="UP000281028">
    <property type="component" value="Unassembled WGS sequence"/>
</dbReference>
<comment type="caution">
    <text evidence="8">The sequence shown here is derived from an EMBL/GenBank/DDBJ whole genome shotgun (WGS) entry which is preliminary data.</text>
</comment>
<dbReference type="GO" id="GO:0005886">
    <property type="term" value="C:plasma membrane"/>
    <property type="evidence" value="ECO:0007669"/>
    <property type="project" value="UniProtKB-SubCell"/>
</dbReference>
<dbReference type="PANTHER" id="PTHR42771">
    <property type="entry name" value="IRON(3+)-HYDROXAMATE IMPORT ATP-BINDING PROTEIN FHUC"/>
    <property type="match status" value="1"/>
</dbReference>
<keyword evidence="5" id="KW-0408">Iron</keyword>
<dbReference type="GO" id="GO:0006826">
    <property type="term" value="P:iron ion transport"/>
    <property type="evidence" value="ECO:0007669"/>
    <property type="project" value="UniProtKB-KW"/>
</dbReference>
<dbReference type="InterPro" id="IPR051535">
    <property type="entry name" value="Siderophore_ABC-ATPase"/>
</dbReference>
<evidence type="ECO:0000256" key="3">
    <source>
        <dbReference type="ARBA" id="ARBA00022475"/>
    </source>
</evidence>
<dbReference type="GO" id="GO:0016887">
    <property type="term" value="F:ATP hydrolysis activity"/>
    <property type="evidence" value="ECO:0007669"/>
    <property type="project" value="InterPro"/>
</dbReference>
<dbReference type="Pfam" id="PF13476">
    <property type="entry name" value="AAA_23"/>
    <property type="match status" value="1"/>
</dbReference>
<evidence type="ECO:0000256" key="6">
    <source>
        <dbReference type="ARBA" id="ARBA00023065"/>
    </source>
</evidence>
<dbReference type="GO" id="GO:0005524">
    <property type="term" value="F:ATP binding"/>
    <property type="evidence" value="ECO:0007669"/>
    <property type="project" value="InterPro"/>
</dbReference>
<keyword evidence="9" id="KW-1185">Reference proteome</keyword>
<reference evidence="8" key="1">
    <citation type="submission" date="2020-05" db="EMBL/GenBank/DDBJ databases">
        <title>Chitinophaga laudate sp. nov., isolated from a tropical peat swamp.</title>
        <authorList>
            <person name="Goh C.B.S."/>
            <person name="Lee M.S."/>
            <person name="Parimannan S."/>
            <person name="Pasbakhsh P."/>
            <person name="Yule C.M."/>
            <person name="Rajandas H."/>
            <person name="Loke S."/>
            <person name="Croft L."/>
            <person name="Tan J.B.L."/>
        </authorList>
    </citation>
    <scope>NUCLEOTIDE SEQUENCE</scope>
    <source>
        <strain evidence="8">Mgbs1</strain>
    </source>
</reference>
<protein>
    <submittedName>
        <fullName evidence="8">AAA family ATPase</fullName>
    </submittedName>
</protein>
<keyword evidence="2" id="KW-0813">Transport</keyword>